<dbReference type="SUPFAM" id="SSF46689">
    <property type="entry name" value="Homeodomain-like"/>
    <property type="match status" value="1"/>
</dbReference>
<evidence type="ECO:0000256" key="2">
    <source>
        <dbReference type="ARBA" id="ARBA00023125"/>
    </source>
</evidence>
<dbReference type="OrthoDB" id="3210322at2"/>
<dbReference type="PANTHER" id="PTHR30055:SF243">
    <property type="entry name" value="HTH-TYPE TRANSCRIPTIONAL REGULATOR RV1816"/>
    <property type="match status" value="1"/>
</dbReference>
<comment type="caution">
    <text evidence="6">The sequence shown here is derived from an EMBL/GenBank/DDBJ whole genome shotgun (WGS) entry which is preliminary data.</text>
</comment>
<gene>
    <name evidence="6" type="ORF">FL583_32985</name>
</gene>
<protein>
    <submittedName>
        <fullName evidence="6">TetR/AcrR family transcriptional regulator</fullName>
    </submittedName>
</protein>
<dbReference type="SUPFAM" id="SSF48498">
    <property type="entry name" value="Tetracyclin repressor-like, C-terminal domain"/>
    <property type="match status" value="1"/>
</dbReference>
<dbReference type="InterPro" id="IPR036271">
    <property type="entry name" value="Tet_transcr_reg_TetR-rel_C_sf"/>
</dbReference>
<dbReference type="InterPro" id="IPR009057">
    <property type="entry name" value="Homeodomain-like_sf"/>
</dbReference>
<dbReference type="InterPro" id="IPR050109">
    <property type="entry name" value="HTH-type_TetR-like_transc_reg"/>
</dbReference>
<accession>A0A545AHN8</accession>
<dbReference type="RefSeq" id="WP_142708801.1">
    <property type="nucleotide sequence ID" value="NZ_VIRS01000034.1"/>
</dbReference>
<evidence type="ECO:0000313" key="6">
    <source>
        <dbReference type="EMBL" id="TQS40780.1"/>
    </source>
</evidence>
<proteinExistence type="predicted"/>
<keyword evidence="2 4" id="KW-0238">DNA-binding</keyword>
<evidence type="ECO:0000259" key="5">
    <source>
        <dbReference type="PROSITE" id="PS50977"/>
    </source>
</evidence>
<evidence type="ECO:0000256" key="3">
    <source>
        <dbReference type="ARBA" id="ARBA00023163"/>
    </source>
</evidence>
<dbReference type="GO" id="GO:0000976">
    <property type="term" value="F:transcription cis-regulatory region binding"/>
    <property type="evidence" value="ECO:0007669"/>
    <property type="project" value="TreeGrafter"/>
</dbReference>
<dbReference type="InterPro" id="IPR001647">
    <property type="entry name" value="HTH_TetR"/>
</dbReference>
<dbReference type="Proteomes" id="UP000317982">
    <property type="component" value="Unassembled WGS sequence"/>
</dbReference>
<reference evidence="6 7" key="1">
    <citation type="submission" date="2019-07" db="EMBL/GenBank/DDBJ databases">
        <title>Cryptosporangium phraense sp. nov., isolated from plant litter.</title>
        <authorList>
            <person name="Suriyachadkun C."/>
        </authorList>
    </citation>
    <scope>NUCLEOTIDE SEQUENCE [LARGE SCALE GENOMIC DNA]</scope>
    <source>
        <strain evidence="6 7">A-T 5661</strain>
    </source>
</reference>
<dbReference type="Pfam" id="PF00440">
    <property type="entry name" value="TetR_N"/>
    <property type="match status" value="1"/>
</dbReference>
<keyword evidence="3" id="KW-0804">Transcription</keyword>
<evidence type="ECO:0000256" key="1">
    <source>
        <dbReference type="ARBA" id="ARBA00023015"/>
    </source>
</evidence>
<name>A0A545AHN8_9ACTN</name>
<dbReference type="GO" id="GO:0003700">
    <property type="term" value="F:DNA-binding transcription factor activity"/>
    <property type="evidence" value="ECO:0007669"/>
    <property type="project" value="TreeGrafter"/>
</dbReference>
<dbReference type="PROSITE" id="PS50977">
    <property type="entry name" value="HTH_TETR_2"/>
    <property type="match status" value="1"/>
</dbReference>
<dbReference type="PANTHER" id="PTHR30055">
    <property type="entry name" value="HTH-TYPE TRANSCRIPTIONAL REGULATOR RUTR"/>
    <property type="match status" value="1"/>
</dbReference>
<feature type="domain" description="HTH tetR-type" evidence="5">
    <location>
        <begin position="10"/>
        <end position="70"/>
    </location>
</feature>
<sequence length="217" mass="23451">MTDRRQRYREQTRDEAKQVALRQLAESGTGGLSLNAIAREIGMSGPALYRYFANRDELLTALVSDGFTAIAEALESAADRGDRPDQRLRAVLHAFRTWALAEPHWYQLLFGTPVPGYRAPAGTIAAAARMFTAVLGAIAAVAAERGTPAPPPTPLDAQLGSWYADPAAPPHLVRATVVAWSRLHGVLSLELQQAFGPMEFDVSLLYEAEVDAILAGI</sequence>
<dbReference type="Gene3D" id="1.10.357.10">
    <property type="entry name" value="Tetracycline Repressor, domain 2"/>
    <property type="match status" value="1"/>
</dbReference>
<keyword evidence="1" id="KW-0805">Transcription regulation</keyword>
<dbReference type="InParanoid" id="A0A545AHN8"/>
<dbReference type="EMBL" id="VIRS01000034">
    <property type="protein sequence ID" value="TQS40780.1"/>
    <property type="molecule type" value="Genomic_DNA"/>
</dbReference>
<evidence type="ECO:0000313" key="7">
    <source>
        <dbReference type="Proteomes" id="UP000317982"/>
    </source>
</evidence>
<evidence type="ECO:0000256" key="4">
    <source>
        <dbReference type="PROSITE-ProRule" id="PRU00335"/>
    </source>
</evidence>
<dbReference type="InterPro" id="IPR025996">
    <property type="entry name" value="MT1864/Rv1816-like_C"/>
</dbReference>
<dbReference type="Pfam" id="PF13305">
    <property type="entry name" value="TetR_C_33"/>
    <property type="match status" value="1"/>
</dbReference>
<organism evidence="6 7">
    <name type="scientific">Cryptosporangium phraense</name>
    <dbReference type="NCBI Taxonomy" id="2593070"/>
    <lineage>
        <taxon>Bacteria</taxon>
        <taxon>Bacillati</taxon>
        <taxon>Actinomycetota</taxon>
        <taxon>Actinomycetes</taxon>
        <taxon>Cryptosporangiales</taxon>
        <taxon>Cryptosporangiaceae</taxon>
        <taxon>Cryptosporangium</taxon>
    </lineage>
</organism>
<feature type="DNA-binding region" description="H-T-H motif" evidence="4">
    <location>
        <begin position="33"/>
        <end position="52"/>
    </location>
</feature>
<dbReference type="AlphaFoldDB" id="A0A545AHN8"/>
<keyword evidence="7" id="KW-1185">Reference proteome</keyword>